<dbReference type="EMBL" id="WTVR01000069">
    <property type="protein sequence ID" value="NMF91197.1"/>
    <property type="molecule type" value="Genomic_DNA"/>
</dbReference>
<feature type="transmembrane region" description="Helical" evidence="1">
    <location>
        <begin position="86"/>
        <end position="108"/>
    </location>
</feature>
<accession>A0ABX1N0T7</accession>
<comment type="caution">
    <text evidence="2">The sequence shown here is derived from an EMBL/GenBank/DDBJ whole genome shotgun (WGS) entry which is preliminary data.</text>
</comment>
<protein>
    <recommendedName>
        <fullName evidence="4">DUF4184 family protein</fullName>
    </recommendedName>
</protein>
<sequence length="171" mass="18334">MPFTPLHMGPGILVKAFLQGSFSLMVFGWAQIVMDIQPLVVMITGEGHLHGFSHTYVGATLLAVVSTLTGKYLSELGLKLLGHPEFLPIGWPVAVVSATIGTFSHVLLDSVMHGDVEPFWPVSLANRLHGIISIEALHWLCVGSAVMGAVLYFALAARLARRAAAPRASRP</sequence>
<feature type="transmembrane region" description="Helical" evidence="1">
    <location>
        <begin position="12"/>
        <end position="34"/>
    </location>
</feature>
<keyword evidence="1" id="KW-0812">Transmembrane</keyword>
<evidence type="ECO:0008006" key="4">
    <source>
        <dbReference type="Google" id="ProtNLM"/>
    </source>
</evidence>
<gene>
    <name evidence="2" type="ORF">GPA26_22290</name>
</gene>
<dbReference type="InterPro" id="IPR025238">
    <property type="entry name" value="DUF4184"/>
</dbReference>
<keyword evidence="1" id="KW-1133">Transmembrane helix</keyword>
<organism evidence="2 3">
    <name type="scientific">Aromatoleum petrolei</name>
    <dbReference type="NCBI Taxonomy" id="76116"/>
    <lineage>
        <taxon>Bacteria</taxon>
        <taxon>Pseudomonadati</taxon>
        <taxon>Pseudomonadota</taxon>
        <taxon>Betaproteobacteria</taxon>
        <taxon>Rhodocyclales</taxon>
        <taxon>Rhodocyclaceae</taxon>
        <taxon>Aromatoleum</taxon>
    </lineage>
</organism>
<feature type="transmembrane region" description="Helical" evidence="1">
    <location>
        <begin position="128"/>
        <end position="155"/>
    </location>
</feature>
<evidence type="ECO:0000313" key="3">
    <source>
        <dbReference type="Proteomes" id="UP000652074"/>
    </source>
</evidence>
<reference evidence="2 3" key="1">
    <citation type="submission" date="2019-12" db="EMBL/GenBank/DDBJ databases">
        <title>Comparative genomics gives insights into the taxonomy of the Azoarcus-Aromatoleum group and reveals separate origins of nif in the plant-associated Azoarcus and non-plant-associated Aromatoleum sub-groups.</title>
        <authorList>
            <person name="Lafos M."/>
            <person name="Maluk M."/>
            <person name="Batista M."/>
            <person name="Junghare M."/>
            <person name="Carmona M."/>
            <person name="Faoro H."/>
            <person name="Cruz L.M."/>
            <person name="Battistoni F."/>
            <person name="De Souza E."/>
            <person name="Pedrosa F."/>
            <person name="Chen W.-M."/>
            <person name="Poole P.S."/>
            <person name="Dixon R.A."/>
            <person name="James E.K."/>
        </authorList>
    </citation>
    <scope>NUCLEOTIDE SEQUENCE [LARGE SCALE GENOMIC DNA]</scope>
    <source>
        <strain evidence="2 3">ToN1</strain>
    </source>
</reference>
<proteinExistence type="predicted"/>
<dbReference type="RefSeq" id="WP_169208519.1">
    <property type="nucleotide sequence ID" value="NZ_CP059560.1"/>
</dbReference>
<evidence type="ECO:0000313" key="2">
    <source>
        <dbReference type="EMBL" id="NMF91197.1"/>
    </source>
</evidence>
<dbReference type="Pfam" id="PF13803">
    <property type="entry name" value="DUF4184"/>
    <property type="match status" value="1"/>
</dbReference>
<dbReference type="Proteomes" id="UP000652074">
    <property type="component" value="Unassembled WGS sequence"/>
</dbReference>
<evidence type="ECO:0000256" key="1">
    <source>
        <dbReference type="SAM" id="Phobius"/>
    </source>
</evidence>
<keyword evidence="3" id="KW-1185">Reference proteome</keyword>
<keyword evidence="1" id="KW-0472">Membrane</keyword>
<feature type="transmembrane region" description="Helical" evidence="1">
    <location>
        <begin position="54"/>
        <end position="74"/>
    </location>
</feature>
<name>A0ABX1N0T7_9RHOO</name>